<dbReference type="Proteomes" id="UP000198620">
    <property type="component" value="Unassembled WGS sequence"/>
</dbReference>
<evidence type="ECO:0000313" key="1">
    <source>
        <dbReference type="EMBL" id="SEL65535.1"/>
    </source>
</evidence>
<dbReference type="STRING" id="1233.SAMN05216387_1233"/>
<evidence type="ECO:0000313" key="2">
    <source>
        <dbReference type="Proteomes" id="UP000198620"/>
    </source>
</evidence>
<protein>
    <recommendedName>
        <fullName evidence="3">Thymidylate synthase</fullName>
    </recommendedName>
</protein>
<keyword evidence="2" id="KW-1185">Reference proteome</keyword>
<sequence>MIVHGNSITECWLKILIVVADGTSSEISPLIANFSTNNPVPDYQEELEHDLNELLKSINQNSIETTASTIFPKSLSHGDQTSVFKRFDKIWKYVKKNGQNKYGHYFRRLIAFNEASGKPINQLKHIIETYNGIEGLRNPVHRRSALIALTFDPSIDHTSQALRGFPCLQQVCFIPKKKGKMKLNAIYAMQYLVDRGYGNYVGLQNLGHFMASEMGLELDEVNCIASILELGNVNKSIAKEFVKKYRKYV</sequence>
<dbReference type="EMBL" id="FOBH01000023">
    <property type="protein sequence ID" value="SEL65535.1"/>
    <property type="molecule type" value="Genomic_DNA"/>
</dbReference>
<dbReference type="SUPFAM" id="SSF55831">
    <property type="entry name" value="Thymidylate synthase/dCMP hydroxymethylase"/>
    <property type="match status" value="1"/>
</dbReference>
<accession>A0A1H7RZ84</accession>
<dbReference type="RefSeq" id="WP_090829666.1">
    <property type="nucleotide sequence ID" value="NZ_FOBH01000023.1"/>
</dbReference>
<organism evidence="1 2">
    <name type="scientific">Nitrosovibrio tenuis</name>
    <dbReference type="NCBI Taxonomy" id="1233"/>
    <lineage>
        <taxon>Bacteria</taxon>
        <taxon>Pseudomonadati</taxon>
        <taxon>Pseudomonadota</taxon>
        <taxon>Betaproteobacteria</taxon>
        <taxon>Nitrosomonadales</taxon>
        <taxon>Nitrosomonadaceae</taxon>
        <taxon>Nitrosovibrio</taxon>
    </lineage>
</organism>
<gene>
    <name evidence="1" type="ORF">SAMN05216387_1233</name>
</gene>
<dbReference type="OrthoDB" id="2111297at2"/>
<dbReference type="InterPro" id="IPR036926">
    <property type="entry name" value="Thymidate_synth/dCMP_Mease_sf"/>
</dbReference>
<dbReference type="Gene3D" id="3.30.572.10">
    <property type="entry name" value="Thymidylate synthase/dCMP hydroxymethylase domain"/>
    <property type="match status" value="1"/>
</dbReference>
<evidence type="ECO:0008006" key="3">
    <source>
        <dbReference type="Google" id="ProtNLM"/>
    </source>
</evidence>
<proteinExistence type="predicted"/>
<name>A0A1H7RZ84_9PROT</name>
<reference evidence="1 2" key="1">
    <citation type="submission" date="2016-10" db="EMBL/GenBank/DDBJ databases">
        <authorList>
            <person name="de Groot N.N."/>
        </authorList>
    </citation>
    <scope>NUCLEOTIDE SEQUENCE [LARGE SCALE GENOMIC DNA]</scope>
    <source>
        <strain evidence="1 2">Nv1</strain>
    </source>
</reference>
<dbReference type="AlphaFoldDB" id="A0A1H7RZ84"/>